<dbReference type="KEGG" id="qsa:O6P43_026126"/>
<dbReference type="Proteomes" id="UP001163823">
    <property type="component" value="Chromosome 10"/>
</dbReference>
<dbReference type="GO" id="GO:0050832">
    <property type="term" value="P:defense response to fungus"/>
    <property type="evidence" value="ECO:0007669"/>
    <property type="project" value="UniProtKB-KW"/>
</dbReference>
<evidence type="ECO:0000313" key="8">
    <source>
        <dbReference type="Proteomes" id="UP001163823"/>
    </source>
</evidence>
<evidence type="ECO:0000256" key="2">
    <source>
        <dbReference type="ARBA" id="ARBA00022577"/>
    </source>
</evidence>
<dbReference type="PROSITE" id="PS00940">
    <property type="entry name" value="GAMMA_THIONIN"/>
    <property type="match status" value="1"/>
</dbReference>
<evidence type="ECO:0000313" key="7">
    <source>
        <dbReference type="EMBL" id="KAJ7954558.1"/>
    </source>
</evidence>
<keyword evidence="3 5" id="KW-0732">Signal</keyword>
<sequence>MEKKPVALFFMLLVILAALAEETMVQTEARICKAPSGQYHGACLYNTGCASVCKNVEGLLGGQCNGKFQCICSRNC</sequence>
<evidence type="ECO:0000256" key="5">
    <source>
        <dbReference type="SAM" id="SignalP"/>
    </source>
</evidence>
<dbReference type="PANTHER" id="PTHR33147">
    <property type="entry name" value="DEFENSIN-LIKE PROTEIN 1"/>
    <property type="match status" value="1"/>
</dbReference>
<evidence type="ECO:0000259" key="6">
    <source>
        <dbReference type="SMART" id="SM00505"/>
    </source>
</evidence>
<keyword evidence="1" id="KW-0929">Antimicrobial</keyword>
<gene>
    <name evidence="7" type="ORF">O6P43_026126</name>
</gene>
<name>A0AAD7LAJ4_QUISA</name>
<feature type="chain" id="PRO_5042118453" evidence="5">
    <location>
        <begin position="21"/>
        <end position="76"/>
    </location>
</feature>
<evidence type="ECO:0000256" key="3">
    <source>
        <dbReference type="ARBA" id="ARBA00022729"/>
    </source>
</evidence>
<dbReference type="InterPro" id="IPR003614">
    <property type="entry name" value="Knottins"/>
</dbReference>
<dbReference type="AlphaFoldDB" id="A0AAD7LAJ4"/>
<reference evidence="7" key="1">
    <citation type="journal article" date="2023" name="Science">
        <title>Elucidation of the pathway for biosynthesis of saponin adjuvants from the soapbark tree.</title>
        <authorList>
            <person name="Reed J."/>
            <person name="Orme A."/>
            <person name="El-Demerdash A."/>
            <person name="Owen C."/>
            <person name="Martin L.B.B."/>
            <person name="Misra R.C."/>
            <person name="Kikuchi S."/>
            <person name="Rejzek M."/>
            <person name="Martin A.C."/>
            <person name="Harkess A."/>
            <person name="Leebens-Mack J."/>
            <person name="Louveau T."/>
            <person name="Stephenson M.J."/>
            <person name="Osbourn A."/>
        </authorList>
    </citation>
    <scope>NUCLEOTIDE SEQUENCE</scope>
    <source>
        <strain evidence="7">S10</strain>
    </source>
</reference>
<dbReference type="EMBL" id="JARAOO010000010">
    <property type="protein sequence ID" value="KAJ7954558.1"/>
    <property type="molecule type" value="Genomic_DNA"/>
</dbReference>
<dbReference type="GO" id="GO:0031640">
    <property type="term" value="P:killing of cells of another organism"/>
    <property type="evidence" value="ECO:0007669"/>
    <property type="project" value="UniProtKB-KW"/>
</dbReference>
<keyword evidence="8" id="KW-1185">Reference proteome</keyword>
<accession>A0AAD7LAJ4</accession>
<dbReference type="InterPro" id="IPR036574">
    <property type="entry name" value="Scorpion_toxin-like_sf"/>
</dbReference>
<comment type="caution">
    <text evidence="7">The sequence shown here is derived from an EMBL/GenBank/DDBJ whole genome shotgun (WGS) entry which is preliminary data.</text>
</comment>
<dbReference type="InterPro" id="IPR008176">
    <property type="entry name" value="Defensin_plant"/>
</dbReference>
<protein>
    <submittedName>
        <fullName evidence="7">Defensin-like protein</fullName>
    </submittedName>
</protein>
<evidence type="ECO:0000256" key="4">
    <source>
        <dbReference type="ARBA" id="ARBA00023157"/>
    </source>
</evidence>
<dbReference type="Gene3D" id="3.30.30.10">
    <property type="entry name" value="Knottin, scorpion toxin-like"/>
    <property type="match status" value="1"/>
</dbReference>
<feature type="domain" description="Knottins-like" evidence="6">
    <location>
        <begin position="31"/>
        <end position="76"/>
    </location>
</feature>
<keyword evidence="2" id="KW-0295">Fungicide</keyword>
<keyword evidence="4" id="KW-1015">Disulfide bond</keyword>
<dbReference type="Pfam" id="PF00304">
    <property type="entry name" value="Gamma-thionin"/>
    <property type="match status" value="1"/>
</dbReference>
<evidence type="ECO:0000256" key="1">
    <source>
        <dbReference type="ARBA" id="ARBA00022529"/>
    </source>
</evidence>
<dbReference type="SUPFAM" id="SSF57095">
    <property type="entry name" value="Scorpion toxin-like"/>
    <property type="match status" value="1"/>
</dbReference>
<proteinExistence type="predicted"/>
<dbReference type="PANTHER" id="PTHR33147:SF39">
    <property type="entry name" value="DRO1 PROTEIN-RELATED"/>
    <property type="match status" value="1"/>
</dbReference>
<organism evidence="7 8">
    <name type="scientific">Quillaja saponaria</name>
    <name type="common">Soap bark tree</name>
    <dbReference type="NCBI Taxonomy" id="32244"/>
    <lineage>
        <taxon>Eukaryota</taxon>
        <taxon>Viridiplantae</taxon>
        <taxon>Streptophyta</taxon>
        <taxon>Embryophyta</taxon>
        <taxon>Tracheophyta</taxon>
        <taxon>Spermatophyta</taxon>
        <taxon>Magnoliopsida</taxon>
        <taxon>eudicotyledons</taxon>
        <taxon>Gunneridae</taxon>
        <taxon>Pentapetalae</taxon>
        <taxon>rosids</taxon>
        <taxon>fabids</taxon>
        <taxon>Fabales</taxon>
        <taxon>Quillajaceae</taxon>
        <taxon>Quillaja</taxon>
    </lineage>
</organism>
<feature type="signal peptide" evidence="5">
    <location>
        <begin position="1"/>
        <end position="20"/>
    </location>
</feature>
<dbReference type="SMART" id="SM00505">
    <property type="entry name" value="Knot1"/>
    <property type="match status" value="1"/>
</dbReference>